<dbReference type="OrthoDB" id="3855217at2"/>
<evidence type="ECO:0000313" key="4">
    <source>
        <dbReference type="EMBL" id="PWU52653.1"/>
    </source>
</evidence>
<dbReference type="RefSeq" id="WP_109943049.1">
    <property type="nucleotide sequence ID" value="NZ_QGGF01000550.1"/>
</dbReference>
<dbReference type="SUPFAM" id="SSF49764">
    <property type="entry name" value="HSP20-like chaperones"/>
    <property type="match status" value="1"/>
</dbReference>
<dbReference type="AlphaFoldDB" id="A0A317KH78"/>
<evidence type="ECO:0000256" key="2">
    <source>
        <dbReference type="RuleBase" id="RU003616"/>
    </source>
</evidence>
<organism evidence="4 5">
    <name type="scientific">Micromonospora globispora</name>
    <dbReference type="NCBI Taxonomy" id="1450148"/>
    <lineage>
        <taxon>Bacteria</taxon>
        <taxon>Bacillati</taxon>
        <taxon>Actinomycetota</taxon>
        <taxon>Actinomycetes</taxon>
        <taxon>Micromonosporales</taxon>
        <taxon>Micromonosporaceae</taxon>
        <taxon>Micromonospora</taxon>
    </lineage>
</organism>
<dbReference type="CDD" id="cd06464">
    <property type="entry name" value="ACD_sHsps-like"/>
    <property type="match status" value="1"/>
</dbReference>
<accession>A0A317KH78</accession>
<evidence type="ECO:0000256" key="1">
    <source>
        <dbReference type="PROSITE-ProRule" id="PRU00285"/>
    </source>
</evidence>
<dbReference type="Proteomes" id="UP000245683">
    <property type="component" value="Unassembled WGS sequence"/>
</dbReference>
<keyword evidence="5" id="KW-1185">Reference proteome</keyword>
<dbReference type="InterPro" id="IPR008978">
    <property type="entry name" value="HSP20-like_chaperone"/>
</dbReference>
<reference evidence="5" key="1">
    <citation type="submission" date="2018-05" db="EMBL/GenBank/DDBJ databases">
        <title>Micromonospora globispora sp. nov. and Micromonospora rugosa sp. nov., isolated from marine sediment.</title>
        <authorList>
            <person name="Carro L."/>
            <person name="Aysel V."/>
            <person name="Cetin D."/>
            <person name="Igual J.M."/>
            <person name="Klenk H.-P."/>
            <person name="Trujillo M.E."/>
            <person name="Sahin N."/>
        </authorList>
    </citation>
    <scope>NUCLEOTIDE SEQUENCE [LARGE SCALE GENOMIC DNA]</scope>
    <source>
        <strain evidence="5">S2904</strain>
    </source>
</reference>
<dbReference type="InterPro" id="IPR002068">
    <property type="entry name" value="A-crystallin/Hsp20_dom"/>
</dbReference>
<gene>
    <name evidence="4" type="ORF">DLJ46_02580</name>
</gene>
<feature type="domain" description="SHSP" evidence="3">
    <location>
        <begin position="21"/>
        <end position="134"/>
    </location>
</feature>
<comment type="caution">
    <text evidence="4">The sequence shown here is derived from an EMBL/GenBank/DDBJ whole genome shotgun (WGS) entry which is preliminary data.</text>
</comment>
<proteinExistence type="inferred from homology"/>
<comment type="similarity">
    <text evidence="1 2">Belongs to the small heat shock protein (HSP20) family.</text>
</comment>
<dbReference type="Gene3D" id="2.60.40.790">
    <property type="match status" value="1"/>
</dbReference>
<evidence type="ECO:0000313" key="5">
    <source>
        <dbReference type="Proteomes" id="UP000245683"/>
    </source>
</evidence>
<dbReference type="Pfam" id="PF00011">
    <property type="entry name" value="HSP20"/>
    <property type="match status" value="1"/>
</dbReference>
<protein>
    <recommendedName>
        <fullName evidence="3">SHSP domain-containing protein</fullName>
    </recommendedName>
</protein>
<evidence type="ECO:0000259" key="3">
    <source>
        <dbReference type="PROSITE" id="PS01031"/>
    </source>
</evidence>
<dbReference type="EMBL" id="QGSV01000061">
    <property type="protein sequence ID" value="PWU52653.1"/>
    <property type="molecule type" value="Genomic_DNA"/>
</dbReference>
<name>A0A317KH78_9ACTN</name>
<dbReference type="PROSITE" id="PS01031">
    <property type="entry name" value="SHSP"/>
    <property type="match status" value="1"/>
</dbReference>
<sequence>MSTITRFTGGALAPFDWTNLSLFPLLAPSIRIEDYLDGDQYVIRAEMPGIDPVKDVRITFADRELRLDVVRKETTRPDKTRSEFHYGSFSRTIPLPAGVMEKTIAARYADGMLEITAKVGDIKPGAKEIPIKVENGKKS</sequence>